<evidence type="ECO:0000259" key="14">
    <source>
        <dbReference type="PROSITE" id="PS51192"/>
    </source>
</evidence>
<dbReference type="GO" id="GO:0004386">
    <property type="term" value="F:helicase activity"/>
    <property type="evidence" value="ECO:0007669"/>
    <property type="project" value="UniProtKB-KW"/>
</dbReference>
<keyword evidence="4" id="KW-0547">Nucleotide-binding</keyword>
<evidence type="ECO:0000256" key="3">
    <source>
        <dbReference type="ARBA" id="ARBA00022553"/>
    </source>
</evidence>
<reference evidence="17" key="1">
    <citation type="submission" date="2018-04" db="EMBL/GenBank/DDBJ databases">
        <title>Transcriptome of Schizaphis graminum biotype I.</title>
        <authorList>
            <person name="Scully E.D."/>
            <person name="Geib S.M."/>
            <person name="Palmer N.A."/>
            <person name="Koch K."/>
            <person name="Bradshaw J."/>
            <person name="Heng-Moss T."/>
            <person name="Sarath G."/>
        </authorList>
    </citation>
    <scope>NUCLEOTIDE SEQUENCE</scope>
</reference>
<evidence type="ECO:0000256" key="10">
    <source>
        <dbReference type="ARBA" id="ARBA00023125"/>
    </source>
</evidence>
<keyword evidence="12" id="KW-0539">Nucleus</keyword>
<dbReference type="GO" id="GO:0042393">
    <property type="term" value="F:histone binding"/>
    <property type="evidence" value="ECO:0007669"/>
    <property type="project" value="TreeGrafter"/>
</dbReference>
<dbReference type="Gene3D" id="1.20.120.850">
    <property type="entry name" value="SWI2/SNF2 ATPases, N-terminal domain"/>
    <property type="match status" value="1"/>
</dbReference>
<feature type="compositionally biased region" description="Basic and acidic residues" evidence="13">
    <location>
        <begin position="1637"/>
        <end position="1651"/>
    </location>
</feature>
<dbReference type="PROSITE" id="PS51192">
    <property type="entry name" value="HELICASE_ATP_BIND_1"/>
    <property type="match status" value="1"/>
</dbReference>
<evidence type="ECO:0000256" key="13">
    <source>
        <dbReference type="SAM" id="MobiDB-lite"/>
    </source>
</evidence>
<dbReference type="GO" id="GO:0005524">
    <property type="term" value="F:ATP binding"/>
    <property type="evidence" value="ECO:0007669"/>
    <property type="project" value="UniProtKB-KW"/>
</dbReference>
<feature type="region of interest" description="Disordered" evidence="13">
    <location>
        <begin position="1625"/>
        <end position="1658"/>
    </location>
</feature>
<feature type="region of interest" description="Disordered" evidence="13">
    <location>
        <begin position="1675"/>
        <end position="1719"/>
    </location>
</feature>
<dbReference type="EMBL" id="GGMR01015885">
    <property type="protein sequence ID" value="MBY28504.1"/>
    <property type="molecule type" value="Transcribed_RNA"/>
</dbReference>
<comment type="subcellular location">
    <subcellularLocation>
        <location evidence="1">Nucleus</location>
    </subcellularLocation>
</comment>
<evidence type="ECO:0000313" key="17">
    <source>
        <dbReference type="EMBL" id="MBY28504.1"/>
    </source>
</evidence>
<dbReference type="InterPro" id="IPR038718">
    <property type="entry name" value="SNF2-like_sf"/>
</dbReference>
<keyword evidence="10" id="KW-0238">DNA-binding</keyword>
<evidence type="ECO:0000256" key="12">
    <source>
        <dbReference type="ARBA" id="ARBA00023242"/>
    </source>
</evidence>
<dbReference type="CDD" id="cd18793">
    <property type="entry name" value="SF2_C_SNF"/>
    <property type="match status" value="1"/>
</dbReference>
<dbReference type="InterPro" id="IPR014012">
    <property type="entry name" value="HSA_dom"/>
</dbReference>
<dbReference type="PANTHER" id="PTHR45685:SF1">
    <property type="entry name" value="HELICASE SRCAP"/>
    <property type="match status" value="1"/>
</dbReference>
<keyword evidence="7" id="KW-0067">ATP-binding</keyword>
<dbReference type="PANTHER" id="PTHR45685">
    <property type="entry name" value="HELICASE SRCAP-RELATED"/>
    <property type="match status" value="1"/>
</dbReference>
<evidence type="ECO:0000256" key="11">
    <source>
        <dbReference type="ARBA" id="ARBA00023163"/>
    </source>
</evidence>
<evidence type="ECO:0000259" key="16">
    <source>
        <dbReference type="PROSITE" id="PS51204"/>
    </source>
</evidence>
<dbReference type="SUPFAM" id="SSF52540">
    <property type="entry name" value="P-loop containing nucleoside triphosphate hydrolases"/>
    <property type="match status" value="3"/>
</dbReference>
<feature type="region of interest" description="Disordered" evidence="13">
    <location>
        <begin position="49"/>
        <end position="77"/>
    </location>
</feature>
<dbReference type="Gene3D" id="3.40.50.10810">
    <property type="entry name" value="Tandem AAA-ATPase domain"/>
    <property type="match status" value="1"/>
</dbReference>
<feature type="region of interest" description="Disordered" evidence="13">
    <location>
        <begin position="524"/>
        <end position="545"/>
    </location>
</feature>
<keyword evidence="11" id="KW-0804">Transcription</keyword>
<dbReference type="FunFam" id="3.40.50.10810:FF:000005">
    <property type="entry name" value="Photoperiod-independent early flowering 1"/>
    <property type="match status" value="1"/>
</dbReference>
<feature type="domain" description="Helicase C-terminal" evidence="15">
    <location>
        <begin position="1335"/>
        <end position="1485"/>
    </location>
</feature>
<dbReference type="GO" id="GO:0003677">
    <property type="term" value="F:DNA binding"/>
    <property type="evidence" value="ECO:0007669"/>
    <property type="project" value="UniProtKB-KW"/>
</dbReference>
<sequence>MATASQLGAGTIDCHKHNKYDGNGHQVTSGVNFIPNNCDNLIGVNGSTNDVENTSYNSDHDDSLDSQNQSTRKRKYSTESKEFEALEMCTSAKIKRTCEMVFEQLETVRAKLAQSQRELDEIQSLSKIHDFIPEKVEQVFNDQHVWSMANVKCDDEPLFNGDPFADLKLWLDKQASEPQETLVSISDTKSNKLISPNSPAEELPNSSHTPRQSNENQPDQVFERVKWEAQIIQKINQLQRDGLWSEKRLPKIFEPPRNKAHHDYLLEEMQWLATDFAQERKWKKKAAKQCAKMVMKHFHEKKLEAQKAAKASEMHQKRITGFIAKMIKTFWNNVEKLLLFKQSTKLEEQRKIALDEHLNFIVDQTEKMSTLVAESLMKSANSSLITTTQNSPMVSDGKINTFHSSSDDDTTIDQDKTPNATICKNKIDMIKQESKLSIDGIHGEIPKALESIENEAVEEIPSDKSEDEDFEASNSSWSDDEETLQLAEKEDGRVDHSMEIAELEAENEMTIEQLLAKYKVQLPNDKDQSDDAEESSQSDHSTKEDINSTDISIKYLLRKSPNKMLNGTSDCNADKEINDVTALAESIQPKGNTLSSTSVVTKVPFLLRNTLREYQHIGLDWLVTMYEQNLNGILADEMGLGKTIQTIALLAHLACEKEDWGPHLIVVPTSVMLNWEMEIKKWCPSFKILTYYGSVKERKNKRVGWTKPNTFHICITSYKLVITDHQSFRRKKWKYLILDEAQNIKNFKSQRWQLLLNFQSERRLLLTGTPLQNNLMELWSLMHFLMPNLFASHREFKEWFSNPVTGMIEGNAEYNENIIKKLHKVLRPFILRRLKCEVEKQLPKKYEHIIMCRLSKRQRYLYDDFMSRAKTKETLASGNMLSVINVLMQLRKVCNHPNLFEPRPTISPFQMEALTYTVPRSIFNVMEYDPYNEIDLSSVNLLFTNLERLMSAWAAHRLKRYQLPNCAYEQFETLPDTPIRLPKIKMNFNMKLPKNLNIISKINLCNPQNKLVNVRLKHNLPIVKFLAEKGIRDLKLRSIDSNISRLPAYTNILSLTPKLNQIKQYINENKHCDPIVVNNRTKHVPSQELLTSIPKCNGSIQGKSNSYKCINVTNESVTSVHNKIEVLNNSMFSKSSSISKPAPLIESNKELTDNIIFHDPNLEEKRILRRKLKISNLSFINNKRIDGATNVVYGQDLRDFIRFDASSGHVGCSDSVERNPWLWLGSNNVLSVVAQYSAHIQRMSYMTAVALSESVKTLDSRMKELHDSFEQFIVYVPAVQGRTPKTEFQFLQNDSSLLEKDIKPTLNALHPIISAMSVLFPDQRLIQYDCGKLQSLDYLLRELKTGHHRVLIFTQMTKMLDILEAFLNFHGYIYLRLDGTTKVETRQLLMERFNADKRYFCFILSTRSGGVGINLTGADTVIFYDSDWNPTMDAQAQDRCHRIGQTRDVHIYRLISEKTIEENILKKANQKRLLGDLAIEGGNFTASFFKSTTIQDLFQVNTTDEQRSVHILESEFSHSHSTSDGDRNAINVFETALAAAEDETDVAAAKTAKEEAVADLAEFDEAIPIVEQTDVKFSKADMEVQALEKQLSCIEKWAIRLMENNEMDWATKQVAAAEAELEHQKQEWKVEQQQAAKHTEERMNQKRKFPDSEDGEDDSVDLTFINKFQVNKRHSIRTKNIGSSRKKKNKNSTTKNTEKWHLETKPKKSSSYGLRHQRL</sequence>
<keyword evidence="3" id="KW-0597">Phosphoprotein</keyword>
<dbReference type="GO" id="GO:0000812">
    <property type="term" value="C:Swr1 complex"/>
    <property type="evidence" value="ECO:0007669"/>
    <property type="project" value="TreeGrafter"/>
</dbReference>
<dbReference type="Pfam" id="PF00176">
    <property type="entry name" value="SNF2-rel_dom"/>
    <property type="match status" value="1"/>
</dbReference>
<protein>
    <submittedName>
        <fullName evidence="17">Helicase domino</fullName>
    </submittedName>
</protein>
<proteinExistence type="inferred from homology"/>
<dbReference type="Gene3D" id="3.40.50.300">
    <property type="entry name" value="P-loop containing nucleotide triphosphate hydrolases"/>
    <property type="match status" value="1"/>
</dbReference>
<dbReference type="InterPro" id="IPR050520">
    <property type="entry name" value="INO80/SWR1_helicase"/>
</dbReference>
<name>A0A2S2PGG7_SCHGA</name>
<dbReference type="PROSITE" id="PS51194">
    <property type="entry name" value="HELICASE_CTER"/>
    <property type="match status" value="1"/>
</dbReference>
<feature type="compositionally biased region" description="Basic and acidic residues" evidence="13">
    <location>
        <begin position="1696"/>
        <end position="1706"/>
    </location>
</feature>
<dbReference type="GO" id="GO:0010557">
    <property type="term" value="P:positive regulation of macromolecule biosynthetic process"/>
    <property type="evidence" value="ECO:0007669"/>
    <property type="project" value="UniProtKB-ARBA"/>
</dbReference>
<dbReference type="GO" id="GO:0010468">
    <property type="term" value="P:regulation of gene expression"/>
    <property type="evidence" value="ECO:0007669"/>
    <property type="project" value="UniProtKB-ARBA"/>
</dbReference>
<evidence type="ECO:0000256" key="1">
    <source>
        <dbReference type="ARBA" id="ARBA00004123"/>
    </source>
</evidence>
<gene>
    <name evidence="17" type="primary">dom_0</name>
    <name evidence="17" type="ORF">g.159427</name>
</gene>
<dbReference type="SMART" id="SM00490">
    <property type="entry name" value="HELICc"/>
    <property type="match status" value="1"/>
</dbReference>
<accession>A0A2S2PGG7</accession>
<dbReference type="InterPro" id="IPR049730">
    <property type="entry name" value="SNF2/RAD54-like_C"/>
</dbReference>
<dbReference type="InterPro" id="IPR001650">
    <property type="entry name" value="Helicase_C-like"/>
</dbReference>
<keyword evidence="8" id="KW-0156">Chromatin regulator</keyword>
<evidence type="ECO:0000256" key="5">
    <source>
        <dbReference type="ARBA" id="ARBA00022801"/>
    </source>
</evidence>
<feature type="domain" description="HSA" evidence="16">
    <location>
        <begin position="249"/>
        <end position="324"/>
    </location>
</feature>
<dbReference type="FunFam" id="3.40.50.300:FF:000529">
    <property type="entry name" value="helicase SRCAP isoform X1"/>
    <property type="match status" value="1"/>
</dbReference>
<keyword evidence="6 17" id="KW-0347">Helicase</keyword>
<feature type="compositionally biased region" description="Acidic residues" evidence="13">
    <location>
        <begin position="457"/>
        <end position="471"/>
    </location>
</feature>
<feature type="region of interest" description="Disordered" evidence="13">
    <location>
        <begin position="181"/>
        <end position="218"/>
    </location>
</feature>
<dbReference type="GO" id="GO:0006338">
    <property type="term" value="P:chromatin remodeling"/>
    <property type="evidence" value="ECO:0007669"/>
    <property type="project" value="TreeGrafter"/>
</dbReference>
<comment type="similarity">
    <text evidence="2">Belongs to the SNF2/RAD54 helicase family. SWR1 subfamily.</text>
</comment>
<dbReference type="InterPro" id="IPR027417">
    <property type="entry name" value="P-loop_NTPase"/>
</dbReference>
<evidence type="ECO:0000259" key="15">
    <source>
        <dbReference type="PROSITE" id="PS51194"/>
    </source>
</evidence>
<dbReference type="CDD" id="cd18003">
    <property type="entry name" value="DEXQc_SRCAP"/>
    <property type="match status" value="1"/>
</dbReference>
<dbReference type="Pfam" id="PF07529">
    <property type="entry name" value="HSA"/>
    <property type="match status" value="1"/>
</dbReference>
<keyword evidence="9" id="KW-0805">Transcription regulation</keyword>
<evidence type="ECO:0000256" key="4">
    <source>
        <dbReference type="ARBA" id="ARBA00022741"/>
    </source>
</evidence>
<dbReference type="Pfam" id="PF00271">
    <property type="entry name" value="Helicase_C"/>
    <property type="match status" value="1"/>
</dbReference>
<dbReference type="SMART" id="SM00573">
    <property type="entry name" value="HSA"/>
    <property type="match status" value="1"/>
</dbReference>
<dbReference type="InterPro" id="IPR000330">
    <property type="entry name" value="SNF2_N"/>
</dbReference>
<dbReference type="InterPro" id="IPR014001">
    <property type="entry name" value="Helicase_ATP-bd"/>
</dbReference>
<dbReference type="SMART" id="SM00487">
    <property type="entry name" value="DEXDc"/>
    <property type="match status" value="1"/>
</dbReference>
<evidence type="ECO:0000256" key="2">
    <source>
        <dbReference type="ARBA" id="ARBA00009220"/>
    </source>
</evidence>
<keyword evidence="5" id="KW-0378">Hydrolase</keyword>
<evidence type="ECO:0000256" key="6">
    <source>
        <dbReference type="ARBA" id="ARBA00022806"/>
    </source>
</evidence>
<feature type="region of interest" description="Disordered" evidence="13">
    <location>
        <begin position="457"/>
        <end position="494"/>
    </location>
</feature>
<feature type="domain" description="Helicase ATP-binding" evidence="14">
    <location>
        <begin position="623"/>
        <end position="788"/>
    </location>
</feature>
<organism evidence="17">
    <name type="scientific">Schizaphis graminum</name>
    <name type="common">Green bug aphid</name>
    <dbReference type="NCBI Taxonomy" id="13262"/>
    <lineage>
        <taxon>Eukaryota</taxon>
        <taxon>Metazoa</taxon>
        <taxon>Ecdysozoa</taxon>
        <taxon>Arthropoda</taxon>
        <taxon>Hexapoda</taxon>
        <taxon>Insecta</taxon>
        <taxon>Pterygota</taxon>
        <taxon>Neoptera</taxon>
        <taxon>Paraneoptera</taxon>
        <taxon>Hemiptera</taxon>
        <taxon>Sternorrhyncha</taxon>
        <taxon>Aphidomorpha</taxon>
        <taxon>Aphidoidea</taxon>
        <taxon>Aphididae</taxon>
        <taxon>Aphidini</taxon>
        <taxon>Schizaphis</taxon>
    </lineage>
</organism>
<evidence type="ECO:0000256" key="8">
    <source>
        <dbReference type="ARBA" id="ARBA00022853"/>
    </source>
</evidence>
<dbReference type="GO" id="GO:0016887">
    <property type="term" value="F:ATP hydrolysis activity"/>
    <property type="evidence" value="ECO:0007669"/>
    <property type="project" value="TreeGrafter"/>
</dbReference>
<evidence type="ECO:0000256" key="9">
    <source>
        <dbReference type="ARBA" id="ARBA00023015"/>
    </source>
</evidence>
<dbReference type="FunFam" id="1.20.120.850:FF:000012">
    <property type="entry name" value="protein PHOTOPERIOD-INDEPENDENT EARLY FLOWERING 1 isoform X3"/>
    <property type="match status" value="1"/>
</dbReference>
<dbReference type="PROSITE" id="PS51204">
    <property type="entry name" value="HSA"/>
    <property type="match status" value="1"/>
</dbReference>
<evidence type="ECO:0000256" key="7">
    <source>
        <dbReference type="ARBA" id="ARBA00022840"/>
    </source>
</evidence>
<dbReference type="GO" id="GO:0140096">
    <property type="term" value="F:catalytic activity, acting on a protein"/>
    <property type="evidence" value="ECO:0007669"/>
    <property type="project" value="UniProtKB-ARBA"/>
</dbReference>